<reference evidence="2" key="1">
    <citation type="submission" date="2023-07" db="EMBL/GenBank/DDBJ databases">
        <title>30 novel species of actinomycetes from the DSMZ collection.</title>
        <authorList>
            <person name="Nouioui I."/>
        </authorList>
    </citation>
    <scope>NUCLEOTIDE SEQUENCE [LARGE SCALE GENOMIC DNA]</scope>
    <source>
        <strain evidence="2">DSM 42041</strain>
    </source>
</reference>
<proteinExistence type="predicted"/>
<gene>
    <name evidence="1" type="ORF">RM572_13515</name>
</gene>
<sequence>MKTIRRALARVYPPTGRHRLGIAEPRPAGRHARRGVRVGAWQRRLVLLLAVHYGLDLDTRDIHARGVAW</sequence>
<evidence type="ECO:0000313" key="2">
    <source>
        <dbReference type="Proteomes" id="UP001183414"/>
    </source>
</evidence>
<name>A0ABU2NU85_9ACTN</name>
<protein>
    <submittedName>
        <fullName evidence="1">Uncharacterized protein</fullName>
    </submittedName>
</protein>
<organism evidence="1 2">
    <name type="scientific">Streptomyces hazeniae</name>
    <dbReference type="NCBI Taxonomy" id="3075538"/>
    <lineage>
        <taxon>Bacteria</taxon>
        <taxon>Bacillati</taxon>
        <taxon>Actinomycetota</taxon>
        <taxon>Actinomycetes</taxon>
        <taxon>Kitasatosporales</taxon>
        <taxon>Streptomycetaceae</taxon>
        <taxon>Streptomyces</taxon>
    </lineage>
</organism>
<dbReference type="RefSeq" id="WP_311673566.1">
    <property type="nucleotide sequence ID" value="NZ_JAVREQ010000010.1"/>
</dbReference>
<accession>A0ABU2NU85</accession>
<dbReference type="Proteomes" id="UP001183414">
    <property type="component" value="Unassembled WGS sequence"/>
</dbReference>
<comment type="caution">
    <text evidence="1">The sequence shown here is derived from an EMBL/GenBank/DDBJ whole genome shotgun (WGS) entry which is preliminary data.</text>
</comment>
<keyword evidence="2" id="KW-1185">Reference proteome</keyword>
<dbReference type="EMBL" id="JAVREQ010000010">
    <property type="protein sequence ID" value="MDT0379778.1"/>
    <property type="molecule type" value="Genomic_DNA"/>
</dbReference>
<evidence type="ECO:0000313" key="1">
    <source>
        <dbReference type="EMBL" id="MDT0379778.1"/>
    </source>
</evidence>